<evidence type="ECO:0000256" key="1">
    <source>
        <dbReference type="SAM" id="Phobius"/>
    </source>
</evidence>
<evidence type="ECO:0000313" key="3">
    <source>
        <dbReference type="Proteomes" id="UP000509346"/>
    </source>
</evidence>
<keyword evidence="1" id="KW-0472">Membrane</keyword>
<dbReference type="KEGG" id="hpel:HZS54_09990"/>
<evidence type="ECO:0000313" key="2">
    <source>
        <dbReference type="EMBL" id="QLH81937.1"/>
    </source>
</evidence>
<feature type="transmembrane region" description="Helical" evidence="1">
    <location>
        <begin position="39"/>
        <end position="60"/>
    </location>
</feature>
<feature type="transmembrane region" description="Helical" evidence="1">
    <location>
        <begin position="6"/>
        <end position="27"/>
    </location>
</feature>
<keyword evidence="1" id="KW-0812">Transmembrane</keyword>
<dbReference type="RefSeq" id="WP_179922406.1">
    <property type="nucleotide sequence ID" value="NZ_CP058909.1"/>
</dbReference>
<protein>
    <submittedName>
        <fullName evidence="2">Uncharacterized protein</fullName>
    </submittedName>
</protein>
<proteinExistence type="predicted"/>
<reference evidence="2 3" key="1">
    <citation type="submission" date="2020-07" db="EMBL/GenBank/DDBJ databases">
        <title>Halosimplex litoreum sp. nov. and Halosimplex rubrum sp. nov., isolated from different salt environments.</title>
        <authorList>
            <person name="Cui H."/>
        </authorList>
    </citation>
    <scope>NUCLEOTIDE SEQUENCE [LARGE SCALE GENOMIC DNA]</scope>
    <source>
        <strain evidence="2 3">R2</strain>
    </source>
</reference>
<dbReference type="AlphaFoldDB" id="A0A7D5P6C1"/>
<accession>A0A7D5P6C1</accession>
<feature type="transmembrane region" description="Helical" evidence="1">
    <location>
        <begin position="80"/>
        <end position="99"/>
    </location>
</feature>
<sequence length="100" mass="10921">MTLWFEAARLAVVGNVALLLGLTAVWARNYRAYGASHTLGLLVFGAFLLAENLLAVYLLFFHGTFHGWVSGAAPVAQRGMMALNVLELLALAFLVKITWE</sequence>
<keyword evidence="3" id="KW-1185">Reference proteome</keyword>
<dbReference type="InterPro" id="IPR058349">
    <property type="entry name" value="DUF8036"/>
</dbReference>
<name>A0A7D5P6C1_9EURY</name>
<dbReference type="GeneID" id="56082921"/>
<dbReference type="Proteomes" id="UP000509346">
    <property type="component" value="Chromosome"/>
</dbReference>
<organism evidence="2 3">
    <name type="scientific">Halosimplex pelagicum</name>
    <dbReference type="NCBI Taxonomy" id="869886"/>
    <lineage>
        <taxon>Archaea</taxon>
        <taxon>Methanobacteriati</taxon>
        <taxon>Methanobacteriota</taxon>
        <taxon>Stenosarchaea group</taxon>
        <taxon>Halobacteria</taxon>
        <taxon>Halobacteriales</taxon>
        <taxon>Haloarculaceae</taxon>
        <taxon>Halosimplex</taxon>
    </lineage>
</organism>
<dbReference type="Pfam" id="PF26119">
    <property type="entry name" value="DUF8036"/>
    <property type="match status" value="1"/>
</dbReference>
<gene>
    <name evidence="2" type="ORF">HZS54_09990</name>
</gene>
<dbReference type="EMBL" id="CP058909">
    <property type="protein sequence ID" value="QLH81937.1"/>
    <property type="molecule type" value="Genomic_DNA"/>
</dbReference>
<keyword evidence="1" id="KW-1133">Transmembrane helix</keyword>